<accession>A0ABP6SHW5</accession>
<evidence type="ECO:0000313" key="3">
    <source>
        <dbReference type="Proteomes" id="UP001499990"/>
    </source>
</evidence>
<feature type="region of interest" description="Disordered" evidence="1">
    <location>
        <begin position="236"/>
        <end position="271"/>
    </location>
</feature>
<sequence length="271" mass="29413">MVPVVDVVDRPGGFHVQGGVDLRLDLGGRERGDEVDFRVQQRGDVRIGHQLGVRDEQEVLAVGDLPQGLHRADDLGDLPGAAVVDAMKDRDPAVAGDGEPGLDLLQIHPPVLGVTVLDLREPVLLVLERAEERHRGHVPVDLADVDAELRDGLGTDRAGDLVQVRGDRVQGAGEPVVVQQLGIDTEDLLHRPLPRPVLHPDHGRRRGQPVGDQDFNHLPVGQVRDLADRAQRVDDPGHIQPAQKLGRGGQSAQTPLHHGSELHRHPRTVDP</sequence>
<dbReference type="Proteomes" id="UP001499990">
    <property type="component" value="Unassembled WGS sequence"/>
</dbReference>
<feature type="compositionally biased region" description="Basic and acidic residues" evidence="1">
    <location>
        <begin position="258"/>
        <end position="271"/>
    </location>
</feature>
<gene>
    <name evidence="2" type="ORF">GCM10020367_49800</name>
</gene>
<name>A0ABP6SHW5_9ACTN</name>
<reference evidence="3" key="1">
    <citation type="journal article" date="2019" name="Int. J. Syst. Evol. Microbiol.">
        <title>The Global Catalogue of Microorganisms (GCM) 10K type strain sequencing project: providing services to taxonomists for standard genome sequencing and annotation.</title>
        <authorList>
            <consortium name="The Broad Institute Genomics Platform"/>
            <consortium name="The Broad Institute Genome Sequencing Center for Infectious Disease"/>
            <person name="Wu L."/>
            <person name="Ma J."/>
        </authorList>
    </citation>
    <scope>NUCLEOTIDE SEQUENCE [LARGE SCALE GENOMIC DNA]</scope>
    <source>
        <strain evidence="3">JCM 9651</strain>
    </source>
</reference>
<dbReference type="EMBL" id="BAAAYL010000001">
    <property type="protein sequence ID" value="GAA3376777.1"/>
    <property type="molecule type" value="Genomic_DNA"/>
</dbReference>
<evidence type="ECO:0000313" key="2">
    <source>
        <dbReference type="EMBL" id="GAA3376777.1"/>
    </source>
</evidence>
<proteinExistence type="predicted"/>
<comment type="caution">
    <text evidence="2">The sequence shown here is derived from an EMBL/GenBank/DDBJ whole genome shotgun (WGS) entry which is preliminary data.</text>
</comment>
<protein>
    <submittedName>
        <fullName evidence="2">Uncharacterized protein</fullName>
    </submittedName>
</protein>
<evidence type="ECO:0000256" key="1">
    <source>
        <dbReference type="SAM" id="MobiDB-lite"/>
    </source>
</evidence>
<organism evidence="2 3">
    <name type="scientific">Streptomyces sannanensis</name>
    <dbReference type="NCBI Taxonomy" id="285536"/>
    <lineage>
        <taxon>Bacteria</taxon>
        <taxon>Bacillati</taxon>
        <taxon>Actinomycetota</taxon>
        <taxon>Actinomycetes</taxon>
        <taxon>Kitasatosporales</taxon>
        <taxon>Streptomycetaceae</taxon>
        <taxon>Streptomyces</taxon>
    </lineage>
</organism>
<feature type="region of interest" description="Disordered" evidence="1">
    <location>
        <begin position="192"/>
        <end position="218"/>
    </location>
</feature>
<keyword evidence="3" id="KW-1185">Reference proteome</keyword>